<accession>A0AAP0KI59</accession>
<evidence type="ECO:0000313" key="3">
    <source>
        <dbReference type="Proteomes" id="UP001417504"/>
    </source>
</evidence>
<dbReference type="InterPro" id="IPR005162">
    <property type="entry name" value="Retrotrans_gag_dom"/>
</dbReference>
<dbReference type="Proteomes" id="UP001417504">
    <property type="component" value="Unassembled WGS sequence"/>
</dbReference>
<dbReference type="AlphaFoldDB" id="A0AAP0KI59"/>
<dbReference type="Pfam" id="PF03732">
    <property type="entry name" value="Retrotrans_gag"/>
    <property type="match status" value="1"/>
</dbReference>
<evidence type="ECO:0000313" key="2">
    <source>
        <dbReference type="EMBL" id="KAK9153028.1"/>
    </source>
</evidence>
<keyword evidence="3" id="KW-1185">Reference proteome</keyword>
<proteinExistence type="predicted"/>
<dbReference type="EMBL" id="JBBNAE010000001">
    <property type="protein sequence ID" value="KAK9153028.1"/>
    <property type="molecule type" value="Genomic_DNA"/>
</dbReference>
<organism evidence="2 3">
    <name type="scientific">Stephania japonica</name>
    <dbReference type="NCBI Taxonomy" id="461633"/>
    <lineage>
        <taxon>Eukaryota</taxon>
        <taxon>Viridiplantae</taxon>
        <taxon>Streptophyta</taxon>
        <taxon>Embryophyta</taxon>
        <taxon>Tracheophyta</taxon>
        <taxon>Spermatophyta</taxon>
        <taxon>Magnoliopsida</taxon>
        <taxon>Ranunculales</taxon>
        <taxon>Menispermaceae</taxon>
        <taxon>Menispermoideae</taxon>
        <taxon>Cissampelideae</taxon>
        <taxon>Stephania</taxon>
    </lineage>
</organism>
<protein>
    <recommendedName>
        <fullName evidence="1">Retrotransposon gag domain-containing protein</fullName>
    </recommendedName>
</protein>
<sequence>MDPQARRLRDFLKFQPTYFYGGGNPEAAGDWIVSHQRLHKELNTEERHRARLSGTCFRSDAAVWWTNYQETHADPATWAEFREIFYDQFIPMEVRLRLREEFLSLRQGNRTMLQYMDRYRYLLQFSMDIAGTERLQIYYFVRGLRR</sequence>
<reference evidence="2 3" key="1">
    <citation type="submission" date="2024-01" db="EMBL/GenBank/DDBJ databases">
        <title>Genome assemblies of Stephania.</title>
        <authorList>
            <person name="Yang L."/>
        </authorList>
    </citation>
    <scope>NUCLEOTIDE SEQUENCE [LARGE SCALE GENOMIC DNA]</scope>
    <source>
        <strain evidence="2">QJT</strain>
        <tissue evidence="2">Leaf</tissue>
    </source>
</reference>
<comment type="caution">
    <text evidence="2">The sequence shown here is derived from an EMBL/GenBank/DDBJ whole genome shotgun (WGS) entry which is preliminary data.</text>
</comment>
<evidence type="ECO:0000259" key="1">
    <source>
        <dbReference type="Pfam" id="PF03732"/>
    </source>
</evidence>
<name>A0AAP0KI59_9MAGN</name>
<feature type="domain" description="Retrotransposon gag" evidence="1">
    <location>
        <begin position="55"/>
        <end position="146"/>
    </location>
</feature>
<gene>
    <name evidence="2" type="ORF">Sjap_000508</name>
</gene>